<dbReference type="Pfam" id="PF13491">
    <property type="entry name" value="FtsK_4TM"/>
    <property type="match status" value="1"/>
</dbReference>
<organism evidence="8">
    <name type="scientific">marine sediment metagenome</name>
    <dbReference type="NCBI Taxonomy" id="412755"/>
    <lineage>
        <taxon>unclassified sequences</taxon>
        <taxon>metagenomes</taxon>
        <taxon>ecological metagenomes</taxon>
    </lineage>
</organism>
<comment type="caution">
    <text evidence="8">The sequence shown here is derived from an EMBL/GenBank/DDBJ whole genome shotgun (WGS) entry which is preliminary data.</text>
</comment>
<gene>
    <name evidence="8" type="ORF">S03H2_25340</name>
</gene>
<feature type="transmembrane region" description="Helical" evidence="6">
    <location>
        <begin position="65"/>
        <end position="89"/>
    </location>
</feature>
<evidence type="ECO:0000259" key="7">
    <source>
        <dbReference type="Pfam" id="PF13491"/>
    </source>
</evidence>
<evidence type="ECO:0000256" key="5">
    <source>
        <dbReference type="ARBA" id="ARBA00023136"/>
    </source>
</evidence>
<dbReference type="InterPro" id="IPR025199">
    <property type="entry name" value="FtsK_4TM"/>
</dbReference>
<dbReference type="EMBL" id="BARU01014320">
    <property type="protein sequence ID" value="GAH32164.1"/>
    <property type="molecule type" value="Genomic_DNA"/>
</dbReference>
<evidence type="ECO:0000256" key="1">
    <source>
        <dbReference type="ARBA" id="ARBA00004651"/>
    </source>
</evidence>
<dbReference type="GO" id="GO:0005886">
    <property type="term" value="C:plasma membrane"/>
    <property type="evidence" value="ECO:0007669"/>
    <property type="project" value="UniProtKB-SubCell"/>
</dbReference>
<evidence type="ECO:0000256" key="3">
    <source>
        <dbReference type="ARBA" id="ARBA00022692"/>
    </source>
</evidence>
<evidence type="ECO:0000256" key="2">
    <source>
        <dbReference type="ARBA" id="ARBA00022475"/>
    </source>
</evidence>
<feature type="transmembrane region" description="Helical" evidence="6">
    <location>
        <begin position="12"/>
        <end position="33"/>
    </location>
</feature>
<keyword evidence="5 6" id="KW-0472">Membrane</keyword>
<comment type="subcellular location">
    <subcellularLocation>
        <location evidence="1">Cell membrane</location>
        <topology evidence="1">Multi-pass membrane protein</topology>
    </subcellularLocation>
</comment>
<protein>
    <recommendedName>
        <fullName evidence="7">DNA translocase FtsK 4TM region domain-containing protein</fullName>
    </recommendedName>
</protein>
<dbReference type="AlphaFoldDB" id="X1FS24"/>
<evidence type="ECO:0000256" key="4">
    <source>
        <dbReference type="ARBA" id="ARBA00022989"/>
    </source>
</evidence>
<feature type="transmembrane region" description="Helical" evidence="6">
    <location>
        <begin position="101"/>
        <end position="118"/>
    </location>
</feature>
<keyword evidence="2" id="KW-1003">Cell membrane</keyword>
<proteinExistence type="predicted"/>
<evidence type="ECO:0000256" key="6">
    <source>
        <dbReference type="SAM" id="Phobius"/>
    </source>
</evidence>
<evidence type="ECO:0000313" key="8">
    <source>
        <dbReference type="EMBL" id="GAH32164.1"/>
    </source>
</evidence>
<feature type="non-terminal residue" evidence="8">
    <location>
        <position position="132"/>
    </location>
</feature>
<keyword evidence="3 6" id="KW-0812">Transmembrane</keyword>
<feature type="domain" description="DNA translocase FtsK 4TM region" evidence="7">
    <location>
        <begin position="17"/>
        <end position="132"/>
    </location>
</feature>
<keyword evidence="4 6" id="KW-1133">Transmembrane helix</keyword>
<sequence length="132" mass="13833">MLPSAVESGLRRLVFGTFGFGLIIVASAVWVSLASWSVHDPSLNNATRAAPHNLLGGWGAVTADLAIQSLGLAAIIFFLPLAAWGWHLVAHATPNRVKFRLIAWPASVILLAAALAALPKPKSWPLPNGLGG</sequence>
<name>X1FS24_9ZZZZ</name>
<accession>X1FS24</accession>
<reference evidence="8" key="1">
    <citation type="journal article" date="2014" name="Front. Microbiol.">
        <title>High frequency of phylogenetically diverse reductive dehalogenase-homologous genes in deep subseafloor sedimentary metagenomes.</title>
        <authorList>
            <person name="Kawai M."/>
            <person name="Futagami T."/>
            <person name="Toyoda A."/>
            <person name="Takaki Y."/>
            <person name="Nishi S."/>
            <person name="Hori S."/>
            <person name="Arai W."/>
            <person name="Tsubouchi T."/>
            <person name="Morono Y."/>
            <person name="Uchiyama I."/>
            <person name="Ito T."/>
            <person name="Fujiyama A."/>
            <person name="Inagaki F."/>
            <person name="Takami H."/>
        </authorList>
    </citation>
    <scope>NUCLEOTIDE SEQUENCE</scope>
    <source>
        <strain evidence="8">Expedition CK06-06</strain>
    </source>
</reference>